<proteinExistence type="predicted"/>
<evidence type="ECO:0000313" key="7">
    <source>
        <dbReference type="EMBL" id="EED96189.1"/>
    </source>
</evidence>
<dbReference type="RefSeq" id="XP_002286548.1">
    <property type="nucleotide sequence ID" value="XM_002286512.1"/>
</dbReference>
<dbReference type="GeneID" id="7445032"/>
<dbReference type="InterPro" id="IPR013519">
    <property type="entry name" value="Int_alpha_beta-p"/>
</dbReference>
<evidence type="ECO:0000256" key="5">
    <source>
        <dbReference type="SAM" id="MobiDB-lite"/>
    </source>
</evidence>
<feature type="compositionally biased region" description="Polar residues" evidence="5">
    <location>
        <begin position="14"/>
        <end position="44"/>
    </location>
</feature>
<feature type="compositionally biased region" description="Polar residues" evidence="5">
    <location>
        <begin position="130"/>
        <end position="141"/>
    </location>
</feature>
<dbReference type="PROSITE" id="PS51470">
    <property type="entry name" value="FG_GAP"/>
    <property type="match status" value="1"/>
</dbReference>
<dbReference type="PANTHER" id="PTHR36220">
    <property type="entry name" value="UNNAMED PRODUCT"/>
    <property type="match status" value="1"/>
</dbReference>
<feature type="region of interest" description="Disordered" evidence="5">
    <location>
        <begin position="74"/>
        <end position="190"/>
    </location>
</feature>
<accession>B8BSV1</accession>
<dbReference type="eggNOG" id="ENOG502T1SX">
    <property type="taxonomic scope" value="Eukaryota"/>
</dbReference>
<keyword evidence="6" id="KW-1133">Transmembrane helix</keyword>
<feature type="compositionally biased region" description="Low complexity" evidence="5">
    <location>
        <begin position="167"/>
        <end position="188"/>
    </location>
</feature>
<keyword evidence="6" id="KW-0472">Membrane</keyword>
<feature type="transmembrane region" description="Helical" evidence="6">
    <location>
        <begin position="286"/>
        <end position="309"/>
    </location>
</feature>
<evidence type="ECO:0000256" key="4">
    <source>
        <dbReference type="PROSITE-ProRule" id="PRU00803"/>
    </source>
</evidence>
<organism evidence="7 8">
    <name type="scientific">Thalassiosira pseudonana</name>
    <name type="common">Marine diatom</name>
    <name type="synonym">Cyclotella nana</name>
    <dbReference type="NCBI Taxonomy" id="35128"/>
    <lineage>
        <taxon>Eukaryota</taxon>
        <taxon>Sar</taxon>
        <taxon>Stramenopiles</taxon>
        <taxon>Ochrophyta</taxon>
        <taxon>Bacillariophyta</taxon>
        <taxon>Coscinodiscophyceae</taxon>
        <taxon>Thalassiosirophycidae</taxon>
        <taxon>Thalassiosirales</taxon>
        <taxon>Thalassiosiraceae</taxon>
        <taxon>Thalassiosira</taxon>
    </lineage>
</organism>
<dbReference type="InterPro" id="IPR011043">
    <property type="entry name" value="Gal_Oxase/kelch_b-propeller"/>
</dbReference>
<dbReference type="Gene3D" id="2.130.10.130">
    <property type="entry name" value="Integrin alpha, N-terminal"/>
    <property type="match status" value="2"/>
</dbReference>
<evidence type="ECO:0000256" key="6">
    <source>
        <dbReference type="SAM" id="Phobius"/>
    </source>
</evidence>
<reference evidence="7 8" key="1">
    <citation type="journal article" date="2004" name="Science">
        <title>The genome of the diatom Thalassiosira pseudonana: ecology, evolution, and metabolism.</title>
        <authorList>
            <person name="Armbrust E.V."/>
            <person name="Berges J.A."/>
            <person name="Bowler C."/>
            <person name="Green B.R."/>
            <person name="Martinez D."/>
            <person name="Putnam N.H."/>
            <person name="Zhou S."/>
            <person name="Allen A.E."/>
            <person name="Apt K.E."/>
            <person name="Bechner M."/>
            <person name="Brzezinski M.A."/>
            <person name="Chaal B.K."/>
            <person name="Chiovitti A."/>
            <person name="Davis A.K."/>
            <person name="Demarest M.S."/>
            <person name="Detter J.C."/>
            <person name="Glavina T."/>
            <person name="Goodstein D."/>
            <person name="Hadi M.Z."/>
            <person name="Hellsten U."/>
            <person name="Hildebrand M."/>
            <person name="Jenkins B.D."/>
            <person name="Jurka J."/>
            <person name="Kapitonov V.V."/>
            <person name="Kroger N."/>
            <person name="Lau W.W."/>
            <person name="Lane T.W."/>
            <person name="Larimer F.W."/>
            <person name="Lippmeier J.C."/>
            <person name="Lucas S."/>
            <person name="Medina M."/>
            <person name="Montsant A."/>
            <person name="Obornik M."/>
            <person name="Parker M.S."/>
            <person name="Palenik B."/>
            <person name="Pazour G.J."/>
            <person name="Richardson P.M."/>
            <person name="Rynearson T.A."/>
            <person name="Saito M.A."/>
            <person name="Schwartz D.C."/>
            <person name="Thamatrakoln K."/>
            <person name="Valentin K."/>
            <person name="Vardi A."/>
            <person name="Wilkerson F.P."/>
            <person name="Rokhsar D.S."/>
        </authorList>
    </citation>
    <scope>NUCLEOTIDE SEQUENCE [LARGE SCALE GENOMIC DNA]</scope>
    <source>
        <strain evidence="7 8">CCMP1335</strain>
    </source>
</reference>
<name>B8BSV1_THAPS</name>
<dbReference type="PaxDb" id="35128-Thaps931"/>
<dbReference type="Proteomes" id="UP000001449">
    <property type="component" value="Chromosome 1"/>
</dbReference>
<dbReference type="HOGENOM" id="CLU_367450_0_0_1"/>
<keyword evidence="8" id="KW-1185">Reference proteome</keyword>
<dbReference type="PANTHER" id="PTHR36220:SF1">
    <property type="entry name" value="GAMMA TUBULIN COMPLEX COMPONENT C-TERMINAL DOMAIN-CONTAINING PROTEIN"/>
    <property type="match status" value="1"/>
</dbReference>
<evidence type="ECO:0000256" key="3">
    <source>
        <dbReference type="ARBA" id="ARBA00023180"/>
    </source>
</evidence>
<keyword evidence="3" id="KW-0325">Glycoprotein</keyword>
<dbReference type="InParanoid" id="B8BSV1"/>
<keyword evidence="2" id="KW-0677">Repeat</keyword>
<evidence type="ECO:0000256" key="2">
    <source>
        <dbReference type="ARBA" id="ARBA00022737"/>
    </source>
</evidence>
<dbReference type="EMBL" id="CM000638">
    <property type="protein sequence ID" value="EED96189.1"/>
    <property type="molecule type" value="Genomic_DNA"/>
</dbReference>
<dbReference type="InterPro" id="IPR028994">
    <property type="entry name" value="Integrin_alpha_N"/>
</dbReference>
<reference evidence="7 8" key="2">
    <citation type="journal article" date="2008" name="Nature">
        <title>The Phaeodactylum genome reveals the evolutionary history of diatom genomes.</title>
        <authorList>
            <person name="Bowler C."/>
            <person name="Allen A.E."/>
            <person name="Badger J.H."/>
            <person name="Grimwood J."/>
            <person name="Jabbari K."/>
            <person name="Kuo A."/>
            <person name="Maheswari U."/>
            <person name="Martens C."/>
            <person name="Maumus F."/>
            <person name="Otillar R.P."/>
            <person name="Rayko E."/>
            <person name="Salamov A."/>
            <person name="Vandepoele K."/>
            <person name="Beszteri B."/>
            <person name="Gruber A."/>
            <person name="Heijde M."/>
            <person name="Katinka M."/>
            <person name="Mock T."/>
            <person name="Valentin K."/>
            <person name="Verret F."/>
            <person name="Berges J.A."/>
            <person name="Brownlee C."/>
            <person name="Cadoret J.P."/>
            <person name="Chiovitti A."/>
            <person name="Choi C.J."/>
            <person name="Coesel S."/>
            <person name="De Martino A."/>
            <person name="Detter J.C."/>
            <person name="Durkin C."/>
            <person name="Falciatore A."/>
            <person name="Fournet J."/>
            <person name="Haruta M."/>
            <person name="Huysman M.J."/>
            <person name="Jenkins B.D."/>
            <person name="Jiroutova K."/>
            <person name="Jorgensen R.E."/>
            <person name="Joubert Y."/>
            <person name="Kaplan A."/>
            <person name="Kroger N."/>
            <person name="Kroth P.G."/>
            <person name="La Roche J."/>
            <person name="Lindquist E."/>
            <person name="Lommer M."/>
            <person name="Martin-Jezequel V."/>
            <person name="Lopez P.J."/>
            <person name="Lucas S."/>
            <person name="Mangogna M."/>
            <person name="McGinnis K."/>
            <person name="Medlin L.K."/>
            <person name="Montsant A."/>
            <person name="Oudot-Le Secq M.P."/>
            <person name="Napoli C."/>
            <person name="Obornik M."/>
            <person name="Parker M.S."/>
            <person name="Petit J.L."/>
            <person name="Porcel B.M."/>
            <person name="Poulsen N."/>
            <person name="Robison M."/>
            <person name="Rychlewski L."/>
            <person name="Rynearson T.A."/>
            <person name="Schmutz J."/>
            <person name="Shapiro H."/>
            <person name="Siaut M."/>
            <person name="Stanley M."/>
            <person name="Sussman M.R."/>
            <person name="Taylor A.R."/>
            <person name="Vardi A."/>
            <person name="von Dassow P."/>
            <person name="Vyverman W."/>
            <person name="Willis A."/>
            <person name="Wyrwicz L.S."/>
            <person name="Rokhsar D.S."/>
            <person name="Weissenbach J."/>
            <person name="Armbrust E.V."/>
            <person name="Green B.R."/>
            <person name="Van de Peer Y."/>
            <person name="Grigoriev I.V."/>
        </authorList>
    </citation>
    <scope>NUCLEOTIDE SEQUENCE [LARGE SCALE GENOMIC DNA]</scope>
    <source>
        <strain evidence="7 8">CCMP1335</strain>
    </source>
</reference>
<gene>
    <name evidence="7" type="ORF">THAPSDRAFT_931</name>
</gene>
<dbReference type="AlphaFoldDB" id="B8BSV1"/>
<keyword evidence="6" id="KW-0812">Transmembrane</keyword>
<dbReference type="KEGG" id="tps:THAPSDRAFT_931"/>
<feature type="repeat" description="FG-GAP" evidence="4">
    <location>
        <begin position="394"/>
        <end position="450"/>
    </location>
</feature>
<evidence type="ECO:0000256" key="1">
    <source>
        <dbReference type="ARBA" id="ARBA00022729"/>
    </source>
</evidence>
<dbReference type="SUPFAM" id="SSF50965">
    <property type="entry name" value="Galactose oxidase, central domain"/>
    <property type="match status" value="1"/>
</dbReference>
<keyword evidence="1" id="KW-0732">Signal</keyword>
<dbReference type="Pfam" id="PF14312">
    <property type="entry name" value="FG-GAP_2"/>
    <property type="match status" value="3"/>
</dbReference>
<dbReference type="OMA" id="PYEYENT"/>
<sequence length="759" mass="80287">MSQPEPWEMEGSNDHSVFTSSLSSGFPGTQSNINKSAVAPSSQSNDDEDEPPNANALSVKQRVAYLQSRLAPGAPIVCTSGNEKEELQGAAGAVRRETTEETWESSKYTGDNLKEGIGGDDNDGSDGYAQGNQRTPSSGRNPQDRANYARERLQPGAPLVGTSGNESTLASPEKAAAATTPTTDTLNAYNIDEETDPWHSAMSRYNEESNSKLDASNTGRVRFRSKEMNAMDQMGAMEIESEHVPPSHSFRNDGMDSTIPSATAESVDGDLTLWQTFKLLYRRHTVVKYCLIGLFLLLIATTVILGVSLSKKGGEKKECSAASYNTEQPFLLLPSEGGAVKAGAFGASLDATNEYLVVGAPSSTCNTQGDCTVGGGAYLYQRYNNKDQHWTLSSAFILDDGQLSGDQFGKSVSIAEDSNTIAVGAPLDDGFGVASGAIYVMEAPFKSTTPPLRLVSDDIGVNDEFGISVGVSVTTLPSLSGSDDVQVTNIVVGASSDDDSGANSGGVYVFSKFGGVPPAGACGGRNVPVGEYVQCQKLLPDDGSTMDRFGRSVDISGRTVVVGADWDDNDGMIDSGSVYVYSLDDQGNWGLQQKIVRDGQDETTANKFGTSVSTSGDRIVIGTELDDAQGKDSGAAYVYRLSNRVWRLESDLVPAKDVSNPIHDGWLCGTSVDISSDGRTIIVGCPEASGGGLVFVYNLHSDGNWKQSEKLITDETFDDQYTTIGVKLGMSVAVTPGENGMIVAGYGIGGEVVSFAKDC</sequence>
<evidence type="ECO:0000313" key="8">
    <source>
        <dbReference type="Proteomes" id="UP000001449"/>
    </source>
</evidence>
<protein>
    <submittedName>
        <fullName evidence="7">Uncharacterized protein</fullName>
    </submittedName>
</protein>
<feature type="region of interest" description="Disordered" evidence="5">
    <location>
        <begin position="1"/>
        <end position="60"/>
    </location>
</feature>
<dbReference type="InterPro" id="IPR013517">
    <property type="entry name" value="FG-GAP"/>
</dbReference>